<dbReference type="OrthoDB" id="5413827at2759"/>
<dbReference type="Pfam" id="PF24864">
    <property type="entry name" value="DUF7730"/>
    <property type="match status" value="1"/>
</dbReference>
<proteinExistence type="predicted"/>
<evidence type="ECO:0000313" key="3">
    <source>
        <dbReference type="EMBL" id="KAF2650731.1"/>
    </source>
</evidence>
<dbReference type="InterPro" id="IPR056632">
    <property type="entry name" value="DUF7730"/>
</dbReference>
<dbReference type="AlphaFoldDB" id="A0A6A6SUS3"/>
<accession>A0A6A6SUS3</accession>
<protein>
    <recommendedName>
        <fullName evidence="2">DUF7730 domain-containing protein</fullName>
    </recommendedName>
</protein>
<sequence>MAPKRKRSTPSTTPPKSKKAKPSTTPSPSTTSKPRRRGPPIHPEAPTRYRANATVPLLRLPPELRNYIWTLLYGSHTLHPEPAWTLTSASREIHPLQFTICTSPHTPRDIYALSLLGAAPDDPHRWAAHELNSHRFCDPSAKSQHFQRYDVARDRVQMQHLRVPIVCRQMWDEVSEVVYRTCTFAFSHAYNLLYFLGCRKAGLARVQHVLLVPELGAPQKWGSFAPGELRWFSLKRG</sequence>
<name>A0A6A6SUS3_9PLEO</name>
<dbReference type="PANTHER" id="PTHR38790">
    <property type="entry name" value="2EXR DOMAIN-CONTAINING PROTEIN-RELATED"/>
    <property type="match status" value="1"/>
</dbReference>
<dbReference type="EMBL" id="MU004446">
    <property type="protein sequence ID" value="KAF2650731.1"/>
    <property type="molecule type" value="Genomic_DNA"/>
</dbReference>
<evidence type="ECO:0000259" key="2">
    <source>
        <dbReference type="Pfam" id="PF24864"/>
    </source>
</evidence>
<gene>
    <name evidence="3" type="ORF">K491DRAFT_120026</name>
</gene>
<dbReference type="Proteomes" id="UP000799324">
    <property type="component" value="Unassembled WGS sequence"/>
</dbReference>
<feature type="compositionally biased region" description="Low complexity" evidence="1">
    <location>
        <begin position="22"/>
        <end position="32"/>
    </location>
</feature>
<evidence type="ECO:0000313" key="4">
    <source>
        <dbReference type="Proteomes" id="UP000799324"/>
    </source>
</evidence>
<feature type="domain" description="DUF7730" evidence="2">
    <location>
        <begin position="56"/>
        <end position="195"/>
    </location>
</feature>
<evidence type="ECO:0000256" key="1">
    <source>
        <dbReference type="SAM" id="MobiDB-lite"/>
    </source>
</evidence>
<keyword evidence="4" id="KW-1185">Reference proteome</keyword>
<organism evidence="3 4">
    <name type="scientific">Lophiostoma macrostomum CBS 122681</name>
    <dbReference type="NCBI Taxonomy" id="1314788"/>
    <lineage>
        <taxon>Eukaryota</taxon>
        <taxon>Fungi</taxon>
        <taxon>Dikarya</taxon>
        <taxon>Ascomycota</taxon>
        <taxon>Pezizomycotina</taxon>
        <taxon>Dothideomycetes</taxon>
        <taxon>Pleosporomycetidae</taxon>
        <taxon>Pleosporales</taxon>
        <taxon>Lophiostomataceae</taxon>
        <taxon>Lophiostoma</taxon>
    </lineage>
</organism>
<reference evidence="3" key="1">
    <citation type="journal article" date="2020" name="Stud. Mycol.">
        <title>101 Dothideomycetes genomes: a test case for predicting lifestyles and emergence of pathogens.</title>
        <authorList>
            <person name="Haridas S."/>
            <person name="Albert R."/>
            <person name="Binder M."/>
            <person name="Bloem J."/>
            <person name="Labutti K."/>
            <person name="Salamov A."/>
            <person name="Andreopoulos B."/>
            <person name="Baker S."/>
            <person name="Barry K."/>
            <person name="Bills G."/>
            <person name="Bluhm B."/>
            <person name="Cannon C."/>
            <person name="Castanera R."/>
            <person name="Culley D."/>
            <person name="Daum C."/>
            <person name="Ezra D."/>
            <person name="Gonzalez J."/>
            <person name="Henrissat B."/>
            <person name="Kuo A."/>
            <person name="Liang C."/>
            <person name="Lipzen A."/>
            <person name="Lutzoni F."/>
            <person name="Magnuson J."/>
            <person name="Mondo S."/>
            <person name="Nolan M."/>
            <person name="Ohm R."/>
            <person name="Pangilinan J."/>
            <person name="Park H.-J."/>
            <person name="Ramirez L."/>
            <person name="Alfaro M."/>
            <person name="Sun H."/>
            <person name="Tritt A."/>
            <person name="Yoshinaga Y."/>
            <person name="Zwiers L.-H."/>
            <person name="Turgeon B."/>
            <person name="Goodwin S."/>
            <person name="Spatafora J."/>
            <person name="Crous P."/>
            <person name="Grigoriev I."/>
        </authorList>
    </citation>
    <scope>NUCLEOTIDE SEQUENCE</scope>
    <source>
        <strain evidence="3">CBS 122681</strain>
    </source>
</reference>
<feature type="region of interest" description="Disordered" evidence="1">
    <location>
        <begin position="1"/>
        <end position="49"/>
    </location>
</feature>
<dbReference type="PANTHER" id="PTHR38790:SF4">
    <property type="entry name" value="2EXR DOMAIN-CONTAINING PROTEIN"/>
    <property type="match status" value="1"/>
</dbReference>